<comment type="similarity">
    <text evidence="1">Belongs to the glycosyl hydrolase 35 family.</text>
</comment>
<dbReference type="EMBL" id="KN837114">
    <property type="protein sequence ID" value="KIJ44933.1"/>
    <property type="molecule type" value="Genomic_DNA"/>
</dbReference>
<dbReference type="InterPro" id="IPR017853">
    <property type="entry name" value="GH"/>
</dbReference>
<dbReference type="SUPFAM" id="SSF51445">
    <property type="entry name" value="(Trans)glycosidases"/>
    <property type="match status" value="1"/>
</dbReference>
<reference evidence="3 4" key="1">
    <citation type="submission" date="2014-06" db="EMBL/GenBank/DDBJ databases">
        <title>Evolutionary Origins and Diversification of the Mycorrhizal Mutualists.</title>
        <authorList>
            <consortium name="DOE Joint Genome Institute"/>
            <consortium name="Mycorrhizal Genomics Consortium"/>
            <person name="Kohler A."/>
            <person name="Kuo A."/>
            <person name="Nagy L.G."/>
            <person name="Floudas D."/>
            <person name="Copeland A."/>
            <person name="Barry K.W."/>
            <person name="Cichocki N."/>
            <person name="Veneault-Fourrey C."/>
            <person name="LaButti K."/>
            <person name="Lindquist E.A."/>
            <person name="Lipzen A."/>
            <person name="Lundell T."/>
            <person name="Morin E."/>
            <person name="Murat C."/>
            <person name="Riley R."/>
            <person name="Ohm R."/>
            <person name="Sun H."/>
            <person name="Tunlid A."/>
            <person name="Henrissat B."/>
            <person name="Grigoriev I.V."/>
            <person name="Hibbett D.S."/>
            <person name="Martin F."/>
        </authorList>
    </citation>
    <scope>NUCLEOTIDE SEQUENCE [LARGE SCALE GENOMIC DNA]</scope>
    <source>
        <strain evidence="3 4">SS14</strain>
    </source>
</reference>
<dbReference type="OrthoDB" id="3193774at2759"/>
<gene>
    <name evidence="3" type="ORF">M422DRAFT_96731</name>
</gene>
<evidence type="ECO:0000256" key="1">
    <source>
        <dbReference type="ARBA" id="ARBA00009809"/>
    </source>
</evidence>
<keyword evidence="3" id="KW-0378">Hydrolase</keyword>
<evidence type="ECO:0000313" key="4">
    <source>
        <dbReference type="Proteomes" id="UP000054279"/>
    </source>
</evidence>
<keyword evidence="4" id="KW-1185">Reference proteome</keyword>
<name>A0A0C9UPY3_SPHS4</name>
<evidence type="ECO:0000313" key="3">
    <source>
        <dbReference type="EMBL" id="KIJ44933.1"/>
    </source>
</evidence>
<dbReference type="Pfam" id="PF01301">
    <property type="entry name" value="Glyco_hydro_35"/>
    <property type="match status" value="1"/>
</dbReference>
<evidence type="ECO:0000259" key="2">
    <source>
        <dbReference type="Pfam" id="PF01301"/>
    </source>
</evidence>
<proteinExistence type="inferred from homology"/>
<dbReference type="GO" id="GO:0005975">
    <property type="term" value="P:carbohydrate metabolic process"/>
    <property type="evidence" value="ECO:0007669"/>
    <property type="project" value="InterPro"/>
</dbReference>
<dbReference type="AlphaFoldDB" id="A0A0C9UPY3"/>
<dbReference type="Proteomes" id="UP000054279">
    <property type="component" value="Unassembled WGS sequence"/>
</dbReference>
<feature type="non-terminal residue" evidence="3">
    <location>
        <position position="143"/>
    </location>
</feature>
<organism evidence="3 4">
    <name type="scientific">Sphaerobolus stellatus (strain SS14)</name>
    <dbReference type="NCBI Taxonomy" id="990650"/>
    <lineage>
        <taxon>Eukaryota</taxon>
        <taxon>Fungi</taxon>
        <taxon>Dikarya</taxon>
        <taxon>Basidiomycota</taxon>
        <taxon>Agaricomycotina</taxon>
        <taxon>Agaricomycetes</taxon>
        <taxon>Phallomycetidae</taxon>
        <taxon>Geastrales</taxon>
        <taxon>Sphaerobolaceae</taxon>
        <taxon>Sphaerobolus</taxon>
    </lineage>
</organism>
<feature type="non-terminal residue" evidence="3">
    <location>
        <position position="1"/>
    </location>
</feature>
<dbReference type="Gene3D" id="3.20.20.80">
    <property type="entry name" value="Glycosidases"/>
    <property type="match status" value="1"/>
</dbReference>
<protein>
    <submittedName>
        <fullName evidence="3">Glycoside hydrolase family 35 protein</fullName>
    </submittedName>
</protein>
<dbReference type="PANTHER" id="PTHR23421">
    <property type="entry name" value="BETA-GALACTOSIDASE RELATED"/>
    <property type="match status" value="1"/>
</dbReference>
<dbReference type="InterPro" id="IPR001944">
    <property type="entry name" value="Glycoside_Hdrlase_35"/>
</dbReference>
<dbReference type="InterPro" id="IPR031330">
    <property type="entry name" value="Gly_Hdrlase_35_cat"/>
</dbReference>
<dbReference type="HOGENOM" id="CLU_1810884_0_0_1"/>
<sequence length="143" mass="15966">VTFDQQSLFLDNKRLFVFSGEFHPWRLPSGPEAWRDVLEKMKAAGFNSVSVYHHWGVTEPKQGDLNFGNFRSQGDFYQVAKEVGILVMARPGVSTSSCYTTNLAAKARTNATEWTNAWTPYLSNSAKAATPFQYPAGPIITVQ</sequence>
<feature type="domain" description="Glycoside hydrolase 35 catalytic" evidence="2">
    <location>
        <begin position="7"/>
        <end position="143"/>
    </location>
</feature>
<accession>A0A0C9UPY3</accession>
<dbReference type="GO" id="GO:0004553">
    <property type="term" value="F:hydrolase activity, hydrolyzing O-glycosyl compounds"/>
    <property type="evidence" value="ECO:0007669"/>
    <property type="project" value="InterPro"/>
</dbReference>